<dbReference type="Pfam" id="PF13639">
    <property type="entry name" value="zf-RING_2"/>
    <property type="match status" value="1"/>
</dbReference>
<evidence type="ECO:0000256" key="1">
    <source>
        <dbReference type="ARBA" id="ARBA00022723"/>
    </source>
</evidence>
<evidence type="ECO:0000256" key="5">
    <source>
        <dbReference type="SAM" id="MobiDB-lite"/>
    </source>
</evidence>
<evidence type="ECO:0000313" key="7">
    <source>
        <dbReference type="EMBL" id="KAK2966907.1"/>
    </source>
</evidence>
<dbReference type="Proteomes" id="UP001187471">
    <property type="component" value="Unassembled WGS sequence"/>
</dbReference>
<dbReference type="AlphaFoldDB" id="A0AA88QD63"/>
<evidence type="ECO:0000256" key="3">
    <source>
        <dbReference type="ARBA" id="ARBA00022833"/>
    </source>
</evidence>
<comment type="caution">
    <text evidence="7">The sequence shown here is derived from an EMBL/GenBank/DDBJ whole genome shotgun (WGS) entry which is preliminary data.</text>
</comment>
<dbReference type="SUPFAM" id="SSF57850">
    <property type="entry name" value="RING/U-box"/>
    <property type="match status" value="1"/>
</dbReference>
<dbReference type="PROSITE" id="PS50089">
    <property type="entry name" value="ZF_RING_2"/>
    <property type="match status" value="1"/>
</dbReference>
<reference evidence="7" key="1">
    <citation type="submission" date="2022-12" db="EMBL/GenBank/DDBJ databases">
        <title>Draft genome assemblies for two species of Escallonia (Escalloniales).</title>
        <authorList>
            <person name="Chanderbali A."/>
            <person name="Dervinis C."/>
            <person name="Anghel I."/>
            <person name="Soltis D."/>
            <person name="Soltis P."/>
            <person name="Zapata F."/>
        </authorList>
    </citation>
    <scope>NUCLEOTIDE SEQUENCE</scope>
    <source>
        <strain evidence="7">UCBG92.1500</strain>
        <tissue evidence="7">Leaf</tissue>
    </source>
</reference>
<dbReference type="Gene3D" id="3.30.40.10">
    <property type="entry name" value="Zinc/RING finger domain, C3HC4 (zinc finger)"/>
    <property type="match status" value="1"/>
</dbReference>
<keyword evidence="3" id="KW-0862">Zinc</keyword>
<feature type="domain" description="RING-type" evidence="6">
    <location>
        <begin position="145"/>
        <end position="186"/>
    </location>
</feature>
<dbReference type="SMART" id="SM00184">
    <property type="entry name" value="RING"/>
    <property type="match status" value="1"/>
</dbReference>
<proteinExistence type="predicted"/>
<dbReference type="GO" id="GO:0061630">
    <property type="term" value="F:ubiquitin protein ligase activity"/>
    <property type="evidence" value="ECO:0007669"/>
    <property type="project" value="TreeGrafter"/>
</dbReference>
<evidence type="ECO:0000256" key="4">
    <source>
        <dbReference type="PROSITE-ProRule" id="PRU00175"/>
    </source>
</evidence>
<dbReference type="EMBL" id="JAVXUO010003081">
    <property type="protein sequence ID" value="KAK2966907.1"/>
    <property type="molecule type" value="Genomic_DNA"/>
</dbReference>
<evidence type="ECO:0000313" key="8">
    <source>
        <dbReference type="Proteomes" id="UP001187471"/>
    </source>
</evidence>
<feature type="region of interest" description="Disordered" evidence="5">
    <location>
        <begin position="16"/>
        <end position="35"/>
    </location>
</feature>
<dbReference type="GO" id="GO:0005634">
    <property type="term" value="C:nucleus"/>
    <property type="evidence" value="ECO:0007669"/>
    <property type="project" value="TreeGrafter"/>
</dbReference>
<dbReference type="InterPro" id="IPR013083">
    <property type="entry name" value="Znf_RING/FYVE/PHD"/>
</dbReference>
<dbReference type="CDD" id="cd16454">
    <property type="entry name" value="RING-H2_PA-TM-RING"/>
    <property type="match status" value="1"/>
</dbReference>
<sequence length="197" mass="22244">MAGMLPGVEYARRRRFHGSGGWSDSPGTAGHGSTRRSCLYSSNHEFYHSSSSCSSLRRCTSNQAYQDERLGGVAREAKERLDERLRAPLKSETKRTNSQEKLRVMEDRPMVLADLHTEVFGSKKSGSKRFNWAKLGWKASDQVECAVCLDQFTEGESLVHLPCAHRFHSKCLVPWLENNSHCPCCRMGILSRKDSFS</sequence>
<protein>
    <recommendedName>
        <fullName evidence="6">RING-type domain-containing protein</fullName>
    </recommendedName>
</protein>
<dbReference type="InterPro" id="IPR051834">
    <property type="entry name" value="RING_finger_E3_ligase"/>
</dbReference>
<accession>A0AA88QD63</accession>
<keyword evidence="1" id="KW-0479">Metal-binding</keyword>
<dbReference type="PANTHER" id="PTHR45931">
    <property type="entry name" value="SI:CH211-59O9.10"/>
    <property type="match status" value="1"/>
</dbReference>
<evidence type="ECO:0000259" key="6">
    <source>
        <dbReference type="PROSITE" id="PS50089"/>
    </source>
</evidence>
<keyword evidence="2 4" id="KW-0863">Zinc-finger</keyword>
<dbReference type="InterPro" id="IPR001841">
    <property type="entry name" value="Znf_RING"/>
</dbReference>
<dbReference type="PANTHER" id="PTHR45931:SF3">
    <property type="entry name" value="RING ZINC FINGER-CONTAINING PROTEIN"/>
    <property type="match status" value="1"/>
</dbReference>
<organism evidence="7 8">
    <name type="scientific">Escallonia rubra</name>
    <dbReference type="NCBI Taxonomy" id="112253"/>
    <lineage>
        <taxon>Eukaryota</taxon>
        <taxon>Viridiplantae</taxon>
        <taxon>Streptophyta</taxon>
        <taxon>Embryophyta</taxon>
        <taxon>Tracheophyta</taxon>
        <taxon>Spermatophyta</taxon>
        <taxon>Magnoliopsida</taxon>
        <taxon>eudicotyledons</taxon>
        <taxon>Gunneridae</taxon>
        <taxon>Pentapetalae</taxon>
        <taxon>asterids</taxon>
        <taxon>campanulids</taxon>
        <taxon>Escalloniales</taxon>
        <taxon>Escalloniaceae</taxon>
        <taxon>Escallonia</taxon>
    </lineage>
</organism>
<keyword evidence="8" id="KW-1185">Reference proteome</keyword>
<gene>
    <name evidence="7" type="ORF">RJ640_027027</name>
</gene>
<dbReference type="FunFam" id="3.30.40.10:FF:000611">
    <property type="entry name" value="Zinc finger family protein"/>
    <property type="match status" value="1"/>
</dbReference>
<dbReference type="GO" id="GO:0008270">
    <property type="term" value="F:zinc ion binding"/>
    <property type="evidence" value="ECO:0007669"/>
    <property type="project" value="UniProtKB-KW"/>
</dbReference>
<evidence type="ECO:0000256" key="2">
    <source>
        <dbReference type="ARBA" id="ARBA00022771"/>
    </source>
</evidence>
<name>A0AA88QD63_9ASTE</name>
<dbReference type="GO" id="GO:0006511">
    <property type="term" value="P:ubiquitin-dependent protein catabolic process"/>
    <property type="evidence" value="ECO:0007669"/>
    <property type="project" value="TreeGrafter"/>
</dbReference>